<dbReference type="EMBL" id="JABEXW010000849">
    <property type="protein sequence ID" value="KAF4953246.1"/>
    <property type="molecule type" value="Genomic_DNA"/>
</dbReference>
<keyword evidence="3" id="KW-1185">Reference proteome</keyword>
<dbReference type="Pfam" id="PF16073">
    <property type="entry name" value="SAT"/>
    <property type="match status" value="1"/>
</dbReference>
<comment type="caution">
    <text evidence="2">The sequence shown here is derived from an EMBL/GenBank/DDBJ whole genome shotgun (WGS) entry which is preliminary data.</text>
</comment>
<dbReference type="Gene3D" id="3.40.366.10">
    <property type="entry name" value="Malonyl-Coenzyme A Acyl Carrier Protein, domain 2"/>
    <property type="match status" value="1"/>
</dbReference>
<dbReference type="AlphaFoldDB" id="A0A8H4T8J9"/>
<proteinExistence type="predicted"/>
<name>A0A8H4T8J9_9HYPO</name>
<dbReference type="InterPro" id="IPR001227">
    <property type="entry name" value="Ac_transferase_dom_sf"/>
</dbReference>
<feature type="domain" description="Starter acyltransferase (SAT)" evidence="1">
    <location>
        <begin position="7"/>
        <end position="241"/>
    </location>
</feature>
<dbReference type="Proteomes" id="UP000622797">
    <property type="component" value="Unassembled WGS sequence"/>
</dbReference>
<accession>A0A8H4T8J9</accession>
<dbReference type="InterPro" id="IPR032088">
    <property type="entry name" value="SAT"/>
</dbReference>
<gene>
    <name evidence="2" type="ORF">FSARC_12440</name>
</gene>
<sequence length="431" mass="46879">MASSNVYVFGDQTISVLDKLQSLLHVKDNATLASFLHEAFIAIRRETEVQPSTDRESIVQSESLGLLLEGVRRGTTHAALESCFLSIYEIGYYLDYIAKCNEQHPPAGSSLFLGICTGGLAAAAISCAKSVFEISKLGVQAVIIAFRQGMHIHRRAEHLGFSAPASWSMIVASSQKERVLEALTKLSENKNLPIGLKAYISAVGPGFTTISGSPAVLKSLKSLNTLSSKRMYPAPIYGPYHCSSAYSEADLEQTIDMILKGIEFGDNESFVPLASCASGLYKTQSCFRALLEHVLESAFSEQIRMDRVADALFEHVSANDTTFIPINAQATTCNLIEWLSQRGATARIGRTLEDVTKDQKGTSSTHDDANKIAIVGYSGRFPEADNLDEFWDYSLEDSMSTNQSQRSVLPAITLIPPARKRTPAKFSTGAG</sequence>
<dbReference type="GO" id="GO:0016740">
    <property type="term" value="F:transferase activity"/>
    <property type="evidence" value="ECO:0007669"/>
    <property type="project" value="InterPro"/>
</dbReference>
<reference evidence="2" key="1">
    <citation type="journal article" date="2020" name="BMC Genomics">
        <title>Correction to: Identification and distribution of gene clusters required for synthesis of sphingolipid metabolism inhibitors in diverse species of the filamentous fungus Fusarium.</title>
        <authorList>
            <person name="Kim H.S."/>
            <person name="Lohmar J.M."/>
            <person name="Busman M."/>
            <person name="Brown D.W."/>
            <person name="Naumann T.A."/>
            <person name="Divon H.H."/>
            <person name="Lysoe E."/>
            <person name="Uhlig S."/>
            <person name="Proctor R.H."/>
        </authorList>
    </citation>
    <scope>NUCLEOTIDE SEQUENCE</scope>
    <source>
        <strain evidence="2">NRRL 20472</strain>
    </source>
</reference>
<organism evidence="2 3">
    <name type="scientific">Fusarium sarcochroum</name>
    <dbReference type="NCBI Taxonomy" id="1208366"/>
    <lineage>
        <taxon>Eukaryota</taxon>
        <taxon>Fungi</taxon>
        <taxon>Dikarya</taxon>
        <taxon>Ascomycota</taxon>
        <taxon>Pezizomycotina</taxon>
        <taxon>Sordariomycetes</taxon>
        <taxon>Hypocreomycetidae</taxon>
        <taxon>Hypocreales</taxon>
        <taxon>Nectriaceae</taxon>
        <taxon>Fusarium</taxon>
        <taxon>Fusarium lateritium species complex</taxon>
    </lineage>
</organism>
<protein>
    <recommendedName>
        <fullName evidence="1">Starter acyltransferase (SAT) domain-containing protein</fullName>
    </recommendedName>
</protein>
<evidence type="ECO:0000259" key="1">
    <source>
        <dbReference type="Pfam" id="PF16073"/>
    </source>
</evidence>
<evidence type="ECO:0000313" key="2">
    <source>
        <dbReference type="EMBL" id="KAF4953246.1"/>
    </source>
</evidence>
<evidence type="ECO:0000313" key="3">
    <source>
        <dbReference type="Proteomes" id="UP000622797"/>
    </source>
</evidence>
<dbReference type="OrthoDB" id="329835at2759"/>
<reference evidence="2" key="2">
    <citation type="submission" date="2020-05" db="EMBL/GenBank/DDBJ databases">
        <authorList>
            <person name="Kim H.-S."/>
            <person name="Proctor R.H."/>
            <person name="Brown D.W."/>
        </authorList>
    </citation>
    <scope>NUCLEOTIDE SEQUENCE</scope>
    <source>
        <strain evidence="2">NRRL 20472</strain>
    </source>
</reference>